<dbReference type="InterPro" id="IPR002491">
    <property type="entry name" value="ABC_transptr_periplasmic_BD"/>
</dbReference>
<dbReference type="PROSITE" id="PS51257">
    <property type="entry name" value="PROKAR_LIPOPROTEIN"/>
    <property type="match status" value="1"/>
</dbReference>
<accession>A0ABS4IM38</accession>
<comment type="subcellular location">
    <subcellularLocation>
        <location evidence="1">Cell envelope</location>
    </subcellularLocation>
</comment>
<dbReference type="InterPro" id="IPR051313">
    <property type="entry name" value="Bact_iron-sidero_bind"/>
</dbReference>
<dbReference type="RefSeq" id="WP_209968667.1">
    <property type="nucleotide sequence ID" value="NZ_JAGGLB010000001.1"/>
</dbReference>
<dbReference type="PROSITE" id="PS50983">
    <property type="entry name" value="FE_B12_PBP"/>
    <property type="match status" value="1"/>
</dbReference>
<sequence>MIQLNKISYVGIFLLFVLLLAGCSNSEGNTTPKQEQEGTTPEATVKVQEAEGQQTRKVMDAKGEVTIPANPQRIADISGSTEELLILGFKPILSGNTDMADPTLLTPIVKEKLGKSTSTAGWFQTEINLEALVAASPDLILAGPTQEKVYEQLEKIAPTIRVPFGFNAFRDRFAFVAEVMDKTTEMKSWLKSYEERAADLHSQIEAVTGQETFAVIEATQKEIRIYSRTGVAAILFNDLSLPMAPGTPEPDPWGGKVTSLEALASFDADHILLLAENDQNVLEQNDIWSNLRAVRSGHVYRMTTRQNYNEAFFALGKLAVMEQISGDILQKKN</sequence>
<proteinExistence type="inferred from homology"/>
<evidence type="ECO:0000256" key="4">
    <source>
        <dbReference type="ARBA" id="ARBA00022729"/>
    </source>
</evidence>
<evidence type="ECO:0000256" key="2">
    <source>
        <dbReference type="ARBA" id="ARBA00008814"/>
    </source>
</evidence>
<protein>
    <submittedName>
        <fullName evidence="6">Iron complex transport system substrate-binding protein</fullName>
    </submittedName>
</protein>
<evidence type="ECO:0000313" key="6">
    <source>
        <dbReference type="EMBL" id="MBP1988580.1"/>
    </source>
</evidence>
<dbReference type="PANTHER" id="PTHR30532">
    <property type="entry name" value="IRON III DICITRATE-BINDING PERIPLASMIC PROTEIN"/>
    <property type="match status" value="1"/>
</dbReference>
<keyword evidence="3" id="KW-0813">Transport</keyword>
<gene>
    <name evidence="6" type="ORF">J2Z66_000175</name>
</gene>
<organism evidence="6 7">
    <name type="scientific">Paenibacillus eucommiae</name>
    <dbReference type="NCBI Taxonomy" id="1355755"/>
    <lineage>
        <taxon>Bacteria</taxon>
        <taxon>Bacillati</taxon>
        <taxon>Bacillota</taxon>
        <taxon>Bacilli</taxon>
        <taxon>Bacillales</taxon>
        <taxon>Paenibacillaceae</taxon>
        <taxon>Paenibacillus</taxon>
    </lineage>
</organism>
<keyword evidence="4" id="KW-0732">Signal</keyword>
<evidence type="ECO:0000313" key="7">
    <source>
        <dbReference type="Proteomes" id="UP001519287"/>
    </source>
</evidence>
<dbReference type="Gene3D" id="3.40.50.1980">
    <property type="entry name" value="Nitrogenase molybdenum iron protein domain"/>
    <property type="match status" value="2"/>
</dbReference>
<dbReference type="EMBL" id="JAGGLB010000001">
    <property type="protein sequence ID" value="MBP1988580.1"/>
    <property type="molecule type" value="Genomic_DNA"/>
</dbReference>
<feature type="domain" description="Fe/B12 periplasmic-binding" evidence="5">
    <location>
        <begin position="72"/>
        <end position="332"/>
    </location>
</feature>
<reference evidence="6 7" key="1">
    <citation type="submission" date="2021-03" db="EMBL/GenBank/DDBJ databases">
        <title>Genomic Encyclopedia of Type Strains, Phase IV (KMG-IV): sequencing the most valuable type-strain genomes for metagenomic binning, comparative biology and taxonomic classification.</title>
        <authorList>
            <person name="Goeker M."/>
        </authorList>
    </citation>
    <scope>NUCLEOTIDE SEQUENCE [LARGE SCALE GENOMIC DNA]</scope>
    <source>
        <strain evidence="6 7">DSM 26048</strain>
    </source>
</reference>
<evidence type="ECO:0000259" key="5">
    <source>
        <dbReference type="PROSITE" id="PS50983"/>
    </source>
</evidence>
<keyword evidence="7" id="KW-1185">Reference proteome</keyword>
<dbReference type="PANTHER" id="PTHR30532:SF21">
    <property type="entry name" value="SIDEROPHORE-BINDING LIPOPROTEIN YFIY-RELATED"/>
    <property type="match status" value="1"/>
</dbReference>
<dbReference type="Pfam" id="PF01497">
    <property type="entry name" value="Peripla_BP_2"/>
    <property type="match status" value="1"/>
</dbReference>
<evidence type="ECO:0000256" key="1">
    <source>
        <dbReference type="ARBA" id="ARBA00004196"/>
    </source>
</evidence>
<dbReference type="Proteomes" id="UP001519287">
    <property type="component" value="Unassembled WGS sequence"/>
</dbReference>
<comment type="caution">
    <text evidence="6">The sequence shown here is derived from an EMBL/GenBank/DDBJ whole genome shotgun (WGS) entry which is preliminary data.</text>
</comment>
<comment type="similarity">
    <text evidence="2">Belongs to the bacterial solute-binding protein 8 family.</text>
</comment>
<dbReference type="SUPFAM" id="SSF53807">
    <property type="entry name" value="Helical backbone' metal receptor"/>
    <property type="match status" value="1"/>
</dbReference>
<name>A0ABS4IM38_9BACL</name>
<evidence type="ECO:0000256" key="3">
    <source>
        <dbReference type="ARBA" id="ARBA00022448"/>
    </source>
</evidence>